<keyword evidence="2" id="KW-1185">Reference proteome</keyword>
<proteinExistence type="predicted"/>
<protein>
    <submittedName>
        <fullName evidence="1">Uncharacterized protein</fullName>
    </submittedName>
</protein>
<accession>A0A5N6V506</accession>
<name>A0A5N6V506_ASPTM</name>
<dbReference type="EMBL" id="ML738596">
    <property type="protein sequence ID" value="KAE8166085.1"/>
    <property type="molecule type" value="Genomic_DNA"/>
</dbReference>
<evidence type="ECO:0000313" key="2">
    <source>
        <dbReference type="Proteomes" id="UP000326950"/>
    </source>
</evidence>
<dbReference type="OrthoDB" id="3246050at2759"/>
<dbReference type="Proteomes" id="UP000326950">
    <property type="component" value="Unassembled WGS sequence"/>
</dbReference>
<gene>
    <name evidence="1" type="ORF">BDV40DRAFT_308083</name>
</gene>
<reference evidence="1 2" key="1">
    <citation type="submission" date="2019-04" db="EMBL/GenBank/DDBJ databases">
        <title>Friends and foes A comparative genomics study of 23 Aspergillus species from section Flavi.</title>
        <authorList>
            <consortium name="DOE Joint Genome Institute"/>
            <person name="Kjaerbolling I."/>
            <person name="Vesth T."/>
            <person name="Frisvad J.C."/>
            <person name="Nybo J.L."/>
            <person name="Theobald S."/>
            <person name="Kildgaard S."/>
            <person name="Isbrandt T."/>
            <person name="Kuo A."/>
            <person name="Sato A."/>
            <person name="Lyhne E.K."/>
            <person name="Kogle M.E."/>
            <person name="Wiebenga A."/>
            <person name="Kun R.S."/>
            <person name="Lubbers R.J."/>
            <person name="Makela M.R."/>
            <person name="Barry K."/>
            <person name="Chovatia M."/>
            <person name="Clum A."/>
            <person name="Daum C."/>
            <person name="Haridas S."/>
            <person name="He G."/>
            <person name="LaButti K."/>
            <person name="Lipzen A."/>
            <person name="Mondo S."/>
            <person name="Riley R."/>
            <person name="Salamov A."/>
            <person name="Simmons B.A."/>
            <person name="Magnuson J.K."/>
            <person name="Henrissat B."/>
            <person name="Mortensen U.H."/>
            <person name="Larsen T.O."/>
            <person name="Devries R.P."/>
            <person name="Grigoriev I.V."/>
            <person name="Machida M."/>
            <person name="Baker S.E."/>
            <person name="Andersen M.R."/>
        </authorList>
    </citation>
    <scope>NUCLEOTIDE SEQUENCE [LARGE SCALE GENOMIC DNA]</scope>
    <source>
        <strain evidence="1 2">CBS 117626</strain>
    </source>
</reference>
<dbReference type="AlphaFoldDB" id="A0A5N6V506"/>
<sequence>MSSFFYTNVDRGAKHYQIPHGLSLDQTIEILHNQRLLAEQIWPSMTVKVIDSTVTATTVAVESATVKLKATFTNLVNGVSLQEERIMVFGIQVQWTVVDREEGPHSTEFLEENVRVSCVRVVDRFLNFVDGFNPKTKFLVEFLGKVASGEISMDDVKFMTREYSDPERLKRGVML</sequence>
<organism evidence="1 2">
    <name type="scientific">Aspergillus tamarii</name>
    <dbReference type="NCBI Taxonomy" id="41984"/>
    <lineage>
        <taxon>Eukaryota</taxon>
        <taxon>Fungi</taxon>
        <taxon>Dikarya</taxon>
        <taxon>Ascomycota</taxon>
        <taxon>Pezizomycotina</taxon>
        <taxon>Eurotiomycetes</taxon>
        <taxon>Eurotiomycetidae</taxon>
        <taxon>Eurotiales</taxon>
        <taxon>Aspergillaceae</taxon>
        <taxon>Aspergillus</taxon>
        <taxon>Aspergillus subgen. Circumdati</taxon>
    </lineage>
</organism>
<evidence type="ECO:0000313" key="1">
    <source>
        <dbReference type="EMBL" id="KAE8166085.1"/>
    </source>
</evidence>